<dbReference type="Proteomes" id="UP000095392">
    <property type="component" value="Unassembled WGS sequence"/>
</dbReference>
<dbReference type="AlphaFoldDB" id="A0AB36FXH2"/>
<name>A0AB36FXH2_ALTMA</name>
<proteinExistence type="predicted"/>
<keyword evidence="1" id="KW-1133">Transmembrane helix</keyword>
<gene>
    <name evidence="2" type="ORF">BFV95_2265</name>
</gene>
<dbReference type="EMBL" id="MIPY01000014">
    <property type="protein sequence ID" value="OES31232.1"/>
    <property type="molecule type" value="Genomic_DNA"/>
</dbReference>
<reference evidence="2 3" key="1">
    <citation type="submission" date="2016-09" db="EMBL/GenBank/DDBJ databases">
        <title>Draft Genome Sequence of four Alteromonas macleodii strains isolated from copper coupons and grown long-term at elevated copper levels.</title>
        <authorList>
            <person name="Cusick K."/>
            <person name="Dale J."/>
            <person name="Little B."/>
            <person name="Biffinger J."/>
        </authorList>
    </citation>
    <scope>NUCLEOTIDE SEQUENCE [LARGE SCALE GENOMIC DNA]</scope>
    <source>
        <strain evidence="2 3">KCP01</strain>
    </source>
</reference>
<evidence type="ECO:0000313" key="3">
    <source>
        <dbReference type="Proteomes" id="UP000095392"/>
    </source>
</evidence>
<keyword evidence="1" id="KW-0812">Transmembrane</keyword>
<comment type="caution">
    <text evidence="2">The sequence shown here is derived from an EMBL/GenBank/DDBJ whole genome shotgun (WGS) entry which is preliminary data.</text>
</comment>
<keyword evidence="3" id="KW-1185">Reference proteome</keyword>
<evidence type="ECO:0000256" key="1">
    <source>
        <dbReference type="SAM" id="Phobius"/>
    </source>
</evidence>
<organism evidence="2 3">
    <name type="scientific">Alteromonas macleodii</name>
    <name type="common">Pseudoalteromonas macleodii</name>
    <dbReference type="NCBI Taxonomy" id="28108"/>
    <lineage>
        <taxon>Bacteria</taxon>
        <taxon>Pseudomonadati</taxon>
        <taxon>Pseudomonadota</taxon>
        <taxon>Gammaproteobacteria</taxon>
        <taxon>Alteromonadales</taxon>
        <taxon>Alteromonadaceae</taxon>
        <taxon>Alteromonas/Salinimonas group</taxon>
        <taxon>Alteromonas</taxon>
    </lineage>
</organism>
<protein>
    <submittedName>
        <fullName evidence="2">Uncharacterized protein</fullName>
    </submittedName>
</protein>
<keyword evidence="1" id="KW-0472">Membrane</keyword>
<feature type="transmembrane region" description="Helical" evidence="1">
    <location>
        <begin position="6"/>
        <end position="26"/>
    </location>
</feature>
<accession>A0AB36FXH2</accession>
<evidence type="ECO:0000313" key="2">
    <source>
        <dbReference type="EMBL" id="OES31232.1"/>
    </source>
</evidence>
<sequence>MIVLYLNEVNALAASLIYALIIHNIVHKSKVIEWKSQVFVFIKLQEK</sequence>